<reference evidence="1 2" key="1">
    <citation type="journal article" date="2016" name="ISME J.">
        <title>Chasing the elusive Euryarchaeota class WSA2: genomes reveal a uniquely fastidious methyl-reducing methanogen.</title>
        <authorList>
            <person name="Nobu M.K."/>
            <person name="Narihiro T."/>
            <person name="Kuroda K."/>
            <person name="Mei R."/>
            <person name="Liu W.T."/>
        </authorList>
    </citation>
    <scope>NUCLEOTIDE SEQUENCE [LARGE SCALE GENOMIC DNA]</scope>
    <source>
        <strain evidence="1">U1lsi0528_Bin055</strain>
    </source>
</reference>
<dbReference type="Proteomes" id="UP000075398">
    <property type="component" value="Unassembled WGS sequence"/>
</dbReference>
<comment type="caution">
    <text evidence="1">The sequence shown here is derived from an EMBL/GenBank/DDBJ whole genome shotgun (WGS) entry which is preliminary data.</text>
</comment>
<gene>
    <name evidence="1" type="ORF">AMQ22_02038</name>
</gene>
<organism evidence="1 2">
    <name type="scientific">Candidatus Methanofastidiosum methylothiophilum</name>
    <dbReference type="NCBI Taxonomy" id="1705564"/>
    <lineage>
        <taxon>Archaea</taxon>
        <taxon>Methanobacteriati</taxon>
        <taxon>Methanobacteriota</taxon>
        <taxon>Stenosarchaea group</taxon>
        <taxon>Candidatus Methanofastidiosia</taxon>
        <taxon>Candidatus Methanofastidiosales</taxon>
        <taxon>Candidatus Methanofastidiosaceae</taxon>
        <taxon>Candidatus Methanofastidiosum</taxon>
    </lineage>
</organism>
<protein>
    <submittedName>
        <fullName evidence="1">Uncharacterized protein</fullName>
    </submittedName>
</protein>
<accession>A0A150IPS4</accession>
<name>A0A150IPS4_9EURY</name>
<evidence type="ECO:0000313" key="2">
    <source>
        <dbReference type="Proteomes" id="UP000075398"/>
    </source>
</evidence>
<evidence type="ECO:0000313" key="1">
    <source>
        <dbReference type="EMBL" id="KYC46852.1"/>
    </source>
</evidence>
<sequence>MKRNYIIGLAVIFLIAMVSIGAVLSYRGQADGTATCPNAGNCVGNGTCDGNCDGDCDQSNCTGDCPNKTTQQQQIRRCGGTCTRK</sequence>
<dbReference type="EMBL" id="LNGC01000170">
    <property type="protein sequence ID" value="KYC46852.1"/>
    <property type="molecule type" value="Genomic_DNA"/>
</dbReference>
<proteinExistence type="predicted"/>
<dbReference type="AlphaFoldDB" id="A0A150IPS4"/>